<evidence type="ECO:0000313" key="1">
    <source>
        <dbReference type="EMBL" id="AEY78133.1"/>
    </source>
</evidence>
<accession>H2ERW6</accession>
<proteinExistence type="predicted"/>
<sequence>MTILKENEIVTIIDADYDGFFKVISPKNITQSLVKSKKFILVALIEPIDMDKFKEFLFKQTGIDARDDQENVHISIEPHRLQLAEPLS</sequence>
<protein>
    <submittedName>
        <fullName evidence="1">Uncharacterized protein</fullName>
    </submittedName>
</protein>
<name>H2ERW6_ALIFS</name>
<dbReference type="EMBL" id="JQ031551">
    <property type="protein sequence ID" value="AEY78133.1"/>
    <property type="molecule type" value="Genomic_DNA"/>
</dbReference>
<dbReference type="AlphaFoldDB" id="H2ERW6"/>
<reference evidence="1" key="1">
    <citation type="submission" date="2011-11" db="EMBL/GenBank/DDBJ databases">
        <authorList>
            <person name="Summers A.O."/>
            <person name="Wireman J."/>
            <person name="Williams L.E."/>
        </authorList>
    </citation>
    <scope>NUCLEOTIDE SEQUENCE</scope>
    <source>
        <strain evidence="1">ES657</strain>
        <plasmid evidence="1">pES657-44</plasmid>
    </source>
</reference>
<geneLocation type="plasmid" evidence="1">
    <name>pES657-44</name>
</geneLocation>
<dbReference type="RefSeq" id="WP_014343738.1">
    <property type="nucleotide sequence ID" value="NC_016853.1"/>
</dbReference>
<organism evidence="1">
    <name type="scientific">Aliivibrio fischeri</name>
    <name type="common">Vibrio fischeri</name>
    <dbReference type="NCBI Taxonomy" id="668"/>
    <lineage>
        <taxon>Bacteria</taxon>
        <taxon>Pseudomonadati</taxon>
        <taxon>Pseudomonadota</taxon>
        <taxon>Gammaproteobacteria</taxon>
        <taxon>Vibrionales</taxon>
        <taxon>Vibrionaceae</taxon>
        <taxon>Aliivibrio</taxon>
    </lineage>
</organism>
<keyword evidence="1" id="KW-0614">Plasmid</keyword>